<keyword evidence="3" id="KW-1185">Reference proteome</keyword>
<dbReference type="AlphaFoldDB" id="A0A6G1K1P1"/>
<protein>
    <submittedName>
        <fullName evidence="2">Uncharacterized protein</fullName>
    </submittedName>
</protein>
<dbReference type="OrthoDB" id="3799720at2759"/>
<feature type="region of interest" description="Disordered" evidence="1">
    <location>
        <begin position="26"/>
        <end position="54"/>
    </location>
</feature>
<name>A0A6G1K1P1_9PLEO</name>
<dbReference type="Proteomes" id="UP000799428">
    <property type="component" value="Unassembled WGS sequence"/>
</dbReference>
<evidence type="ECO:0000313" key="2">
    <source>
        <dbReference type="EMBL" id="KAF2706786.1"/>
    </source>
</evidence>
<accession>A0A6G1K1P1</accession>
<reference evidence="2" key="1">
    <citation type="journal article" date="2020" name="Stud. Mycol.">
        <title>101 Dothideomycetes genomes: a test case for predicting lifestyles and emergence of pathogens.</title>
        <authorList>
            <person name="Haridas S."/>
            <person name="Albert R."/>
            <person name="Binder M."/>
            <person name="Bloem J."/>
            <person name="Labutti K."/>
            <person name="Salamov A."/>
            <person name="Andreopoulos B."/>
            <person name="Baker S."/>
            <person name="Barry K."/>
            <person name="Bills G."/>
            <person name="Bluhm B."/>
            <person name="Cannon C."/>
            <person name="Castanera R."/>
            <person name="Culley D."/>
            <person name="Daum C."/>
            <person name="Ezra D."/>
            <person name="Gonzalez J."/>
            <person name="Henrissat B."/>
            <person name="Kuo A."/>
            <person name="Liang C."/>
            <person name="Lipzen A."/>
            <person name="Lutzoni F."/>
            <person name="Magnuson J."/>
            <person name="Mondo S."/>
            <person name="Nolan M."/>
            <person name="Ohm R."/>
            <person name="Pangilinan J."/>
            <person name="Park H.-J."/>
            <person name="Ramirez L."/>
            <person name="Alfaro M."/>
            <person name="Sun H."/>
            <person name="Tritt A."/>
            <person name="Yoshinaga Y."/>
            <person name="Zwiers L.-H."/>
            <person name="Turgeon B."/>
            <person name="Goodwin S."/>
            <person name="Spatafora J."/>
            <person name="Crous P."/>
            <person name="Grigoriev I."/>
        </authorList>
    </citation>
    <scope>NUCLEOTIDE SEQUENCE</scope>
    <source>
        <strain evidence="2">CBS 279.74</strain>
    </source>
</reference>
<evidence type="ECO:0000256" key="1">
    <source>
        <dbReference type="SAM" id="MobiDB-lite"/>
    </source>
</evidence>
<proteinExistence type="predicted"/>
<dbReference type="EMBL" id="MU005775">
    <property type="protein sequence ID" value="KAF2706786.1"/>
    <property type="molecule type" value="Genomic_DNA"/>
</dbReference>
<sequence length="293" mass="30586">MFGCEKQEDNKSGLFLQSTPNFPTIAKAHSNDTRSMETTRQWTGPQGDPAAGAGRKVNGINLDKFCPVEPSRLHILHEQCLSSSQRFCPLYPLPLRYPVFQRSFSVSATATTAVVVQGTSASTGADVAMKPTLSAGPTLPALSTPISDAPLPALPVCVPGNDPVGAFSISVISVLLSLLKKDPVSLFAPSLPILALVTRDMPEHHAMRIPQLDDRQLGGLPLPSLSQRISGVGIASLPLCGIPDVSPGLAALVDSIAKKIAIPGGSGLGSVTGTILSALDTIVPEFVFQLPAV</sequence>
<gene>
    <name evidence="2" type="ORF">K504DRAFT_447677</name>
</gene>
<organism evidence="2 3">
    <name type="scientific">Pleomassaria siparia CBS 279.74</name>
    <dbReference type="NCBI Taxonomy" id="1314801"/>
    <lineage>
        <taxon>Eukaryota</taxon>
        <taxon>Fungi</taxon>
        <taxon>Dikarya</taxon>
        <taxon>Ascomycota</taxon>
        <taxon>Pezizomycotina</taxon>
        <taxon>Dothideomycetes</taxon>
        <taxon>Pleosporomycetidae</taxon>
        <taxon>Pleosporales</taxon>
        <taxon>Pleomassariaceae</taxon>
        <taxon>Pleomassaria</taxon>
    </lineage>
</organism>
<evidence type="ECO:0000313" key="3">
    <source>
        <dbReference type="Proteomes" id="UP000799428"/>
    </source>
</evidence>